<dbReference type="GO" id="GO:0004605">
    <property type="term" value="F:phosphatidate cytidylyltransferase activity"/>
    <property type="evidence" value="ECO:0007669"/>
    <property type="project" value="UniProtKB-EC"/>
</dbReference>
<evidence type="ECO:0000256" key="17">
    <source>
        <dbReference type="SAM" id="Phobius"/>
    </source>
</evidence>
<evidence type="ECO:0000313" key="19">
    <source>
        <dbReference type="Proteomes" id="UP000046090"/>
    </source>
</evidence>
<protein>
    <recommendedName>
        <fullName evidence="6 16">Phosphatidate cytidylyltransferase</fullName>
        <ecNumber evidence="6 16">2.7.7.41</ecNumber>
    </recommendedName>
</protein>
<keyword evidence="9 16" id="KW-0812">Transmembrane</keyword>
<name>A0A0K2XF52_HELHE</name>
<dbReference type="GO" id="GO:0016024">
    <property type="term" value="P:CDP-diacylglycerol biosynthetic process"/>
    <property type="evidence" value="ECO:0007669"/>
    <property type="project" value="UniProtKB-UniPathway"/>
</dbReference>
<evidence type="ECO:0000256" key="7">
    <source>
        <dbReference type="ARBA" id="ARBA00022516"/>
    </source>
</evidence>
<evidence type="ECO:0000256" key="15">
    <source>
        <dbReference type="ARBA" id="ARBA00023264"/>
    </source>
</evidence>
<dbReference type="GeneID" id="76197633"/>
<evidence type="ECO:0000256" key="2">
    <source>
        <dbReference type="ARBA" id="ARBA00004141"/>
    </source>
</evidence>
<comment type="pathway">
    <text evidence="3 16">Phospholipid metabolism; CDP-diacylglycerol biosynthesis; CDP-diacylglycerol from sn-glycerol 3-phosphate: step 3/3.</text>
</comment>
<keyword evidence="13 17" id="KW-0472">Membrane</keyword>
<accession>A0A0K2XF52</accession>
<feature type="transmembrane region" description="Helical" evidence="17">
    <location>
        <begin position="66"/>
        <end position="98"/>
    </location>
</feature>
<evidence type="ECO:0000256" key="9">
    <source>
        <dbReference type="ARBA" id="ARBA00022692"/>
    </source>
</evidence>
<keyword evidence="7" id="KW-0444">Lipid biosynthesis</keyword>
<evidence type="ECO:0000256" key="4">
    <source>
        <dbReference type="ARBA" id="ARBA00005189"/>
    </source>
</evidence>
<evidence type="ECO:0000256" key="6">
    <source>
        <dbReference type="ARBA" id="ARBA00012487"/>
    </source>
</evidence>
<evidence type="ECO:0000256" key="13">
    <source>
        <dbReference type="ARBA" id="ARBA00023136"/>
    </source>
</evidence>
<keyword evidence="14" id="KW-0594">Phospholipid biosynthesis</keyword>
<dbReference type="EMBL" id="CDMK01000003">
    <property type="protein sequence ID" value="CRI35158.1"/>
    <property type="molecule type" value="Genomic_DNA"/>
</dbReference>
<gene>
    <name evidence="18" type="ORF">HHE01_01560</name>
</gene>
<feature type="transmembrane region" description="Helical" evidence="17">
    <location>
        <begin position="128"/>
        <end position="149"/>
    </location>
</feature>
<keyword evidence="19" id="KW-1185">Reference proteome</keyword>
<keyword evidence="12" id="KW-0443">Lipid metabolism</keyword>
<dbReference type="PANTHER" id="PTHR47101:SF1">
    <property type="entry name" value="PHOSPHATIDATE CYTIDYLYLTRANSFERASE 4, CHLOROPLASTIC"/>
    <property type="match status" value="1"/>
</dbReference>
<evidence type="ECO:0000256" key="16">
    <source>
        <dbReference type="RuleBase" id="RU003938"/>
    </source>
</evidence>
<comment type="similarity">
    <text evidence="5 16">Belongs to the CDS family.</text>
</comment>
<dbReference type="PANTHER" id="PTHR47101">
    <property type="entry name" value="PHOSPHATIDATE CYTIDYLYLTRANSFERASE 5, CHLOROPLASTIC"/>
    <property type="match status" value="1"/>
</dbReference>
<dbReference type="AlphaFoldDB" id="A0A0K2XF52"/>
<feature type="transmembrane region" description="Helical" evidence="17">
    <location>
        <begin position="105"/>
        <end position="122"/>
    </location>
</feature>
<sequence length="263" mass="29287">MQFKSKFYGEKARYITGVALLILAALVLSLNSLWLFWMVLGVAYLIGAHEALHLYQKIYGPVPNTWHYVVLIFVWVLVYITPPFESVMVMGMFVAGFLAYRGYDVHHCLVFIYPSLPFAYIFDIYKDFGMMAVVWLVVVVVVADVGAYFGGRLFGNIPLSPTSPKKTFEGAFVGFMFASVVGGLVGLKYVGFFYAFFTSAVMAISAIWGDLYESSLKRRAGVKDSGTILPGHGGVLDRMDAMLFAVVVLHFLLRTKTVIESTL</sequence>
<reference evidence="19" key="1">
    <citation type="submission" date="2014-12" db="EMBL/GenBank/DDBJ databases">
        <authorList>
            <person name="Smet A."/>
        </authorList>
    </citation>
    <scope>NUCLEOTIDE SEQUENCE [LARGE SCALE GENOMIC DNA]</scope>
</reference>
<dbReference type="InterPro" id="IPR000374">
    <property type="entry name" value="PC_trans"/>
</dbReference>
<keyword evidence="8 16" id="KW-0808">Transferase</keyword>
<feature type="transmembrane region" description="Helical" evidence="17">
    <location>
        <begin position="20"/>
        <end position="46"/>
    </location>
</feature>
<evidence type="ECO:0000256" key="8">
    <source>
        <dbReference type="ARBA" id="ARBA00022679"/>
    </source>
</evidence>
<organism evidence="18 19">
    <name type="scientific">Helicobacter heilmannii</name>
    <dbReference type="NCBI Taxonomy" id="35817"/>
    <lineage>
        <taxon>Bacteria</taxon>
        <taxon>Pseudomonadati</taxon>
        <taxon>Campylobacterota</taxon>
        <taxon>Epsilonproteobacteria</taxon>
        <taxon>Campylobacterales</taxon>
        <taxon>Helicobacteraceae</taxon>
        <taxon>Helicobacter</taxon>
    </lineage>
</organism>
<evidence type="ECO:0000256" key="10">
    <source>
        <dbReference type="ARBA" id="ARBA00022695"/>
    </source>
</evidence>
<dbReference type="RefSeq" id="WP_015107313.1">
    <property type="nucleotide sequence ID" value="NZ_CDMI01000038.1"/>
</dbReference>
<comment type="catalytic activity">
    <reaction evidence="1 16">
        <text>a 1,2-diacyl-sn-glycero-3-phosphate + CTP + H(+) = a CDP-1,2-diacyl-sn-glycerol + diphosphate</text>
        <dbReference type="Rhea" id="RHEA:16229"/>
        <dbReference type="ChEBI" id="CHEBI:15378"/>
        <dbReference type="ChEBI" id="CHEBI:33019"/>
        <dbReference type="ChEBI" id="CHEBI:37563"/>
        <dbReference type="ChEBI" id="CHEBI:58332"/>
        <dbReference type="ChEBI" id="CHEBI:58608"/>
        <dbReference type="EC" id="2.7.7.41"/>
    </reaction>
</comment>
<evidence type="ECO:0000256" key="14">
    <source>
        <dbReference type="ARBA" id="ARBA00023209"/>
    </source>
</evidence>
<proteinExistence type="inferred from homology"/>
<dbReference type="GO" id="GO:0016020">
    <property type="term" value="C:membrane"/>
    <property type="evidence" value="ECO:0007669"/>
    <property type="project" value="UniProtKB-SubCell"/>
</dbReference>
<dbReference type="Pfam" id="PF01148">
    <property type="entry name" value="CTP_transf_1"/>
    <property type="match status" value="1"/>
</dbReference>
<keyword evidence="15" id="KW-1208">Phospholipid metabolism</keyword>
<feature type="transmembrane region" description="Helical" evidence="17">
    <location>
        <begin position="170"/>
        <end position="187"/>
    </location>
</feature>
<evidence type="ECO:0000256" key="1">
    <source>
        <dbReference type="ARBA" id="ARBA00001698"/>
    </source>
</evidence>
<comment type="pathway">
    <text evidence="4">Lipid metabolism.</text>
</comment>
<comment type="subcellular location">
    <subcellularLocation>
        <location evidence="2">Membrane</location>
        <topology evidence="2">Multi-pass membrane protein</topology>
    </subcellularLocation>
</comment>
<evidence type="ECO:0000256" key="12">
    <source>
        <dbReference type="ARBA" id="ARBA00023098"/>
    </source>
</evidence>
<keyword evidence="11 17" id="KW-1133">Transmembrane helix</keyword>
<evidence type="ECO:0000256" key="11">
    <source>
        <dbReference type="ARBA" id="ARBA00022989"/>
    </source>
</evidence>
<evidence type="ECO:0000313" key="18">
    <source>
        <dbReference type="EMBL" id="CRI35158.1"/>
    </source>
</evidence>
<evidence type="ECO:0000256" key="3">
    <source>
        <dbReference type="ARBA" id="ARBA00005119"/>
    </source>
</evidence>
<evidence type="ECO:0000256" key="5">
    <source>
        <dbReference type="ARBA" id="ARBA00010185"/>
    </source>
</evidence>
<keyword evidence="10 16" id="KW-0548">Nucleotidyltransferase</keyword>
<dbReference type="UniPathway" id="UPA00557">
    <property type="reaction ID" value="UER00614"/>
</dbReference>
<dbReference type="PROSITE" id="PS01315">
    <property type="entry name" value="CDS"/>
    <property type="match status" value="1"/>
</dbReference>
<dbReference type="Proteomes" id="UP000046090">
    <property type="component" value="Unassembled WGS sequence"/>
</dbReference>
<dbReference type="EC" id="2.7.7.41" evidence="6 16"/>